<dbReference type="InterPro" id="IPR019407">
    <property type="entry name" value="CTU2"/>
</dbReference>
<keyword evidence="4" id="KW-1185">Reference proteome</keyword>
<proteinExistence type="predicted"/>
<organism evidence="3 4">
    <name type="scientific">Saccharomycodes ludwigii</name>
    <dbReference type="NCBI Taxonomy" id="36035"/>
    <lineage>
        <taxon>Eukaryota</taxon>
        <taxon>Fungi</taxon>
        <taxon>Dikarya</taxon>
        <taxon>Ascomycota</taxon>
        <taxon>Saccharomycotina</taxon>
        <taxon>Saccharomycetes</taxon>
        <taxon>Saccharomycodales</taxon>
        <taxon>Saccharomycodaceae</taxon>
        <taxon>Saccharomycodes</taxon>
    </lineage>
</organism>
<keyword evidence="1" id="KW-0963">Cytoplasm</keyword>
<dbReference type="Proteomes" id="UP000262825">
    <property type="component" value="Unassembled WGS sequence"/>
</dbReference>
<keyword evidence="2" id="KW-0819">tRNA processing</keyword>
<evidence type="ECO:0000313" key="4">
    <source>
        <dbReference type="Proteomes" id="UP000262825"/>
    </source>
</evidence>
<dbReference type="PANTHER" id="PTHR20882">
    <property type="entry name" value="CYTOPLASMIC TRNA 2-THIOLATION PROTEIN 2"/>
    <property type="match status" value="1"/>
</dbReference>
<evidence type="ECO:0000313" key="3">
    <source>
        <dbReference type="EMBL" id="SSD60524.1"/>
    </source>
</evidence>
<name>A0A376B7P8_9ASCO</name>
<evidence type="ECO:0000256" key="1">
    <source>
        <dbReference type="ARBA" id="ARBA00022490"/>
    </source>
</evidence>
<protein>
    <recommendedName>
        <fullName evidence="5">Cytoplasmic tRNA 2-thiolation protein 2</fullName>
    </recommendedName>
</protein>
<accession>A0A376B7P8</accession>
<dbReference type="GO" id="GO:0000049">
    <property type="term" value="F:tRNA binding"/>
    <property type="evidence" value="ECO:0007669"/>
    <property type="project" value="InterPro"/>
</dbReference>
<evidence type="ECO:0008006" key="5">
    <source>
        <dbReference type="Google" id="ProtNLM"/>
    </source>
</evidence>
<dbReference type="Pfam" id="PF10288">
    <property type="entry name" value="CTU2"/>
    <property type="match status" value="1"/>
</dbReference>
<reference evidence="4" key="1">
    <citation type="submission" date="2018-06" db="EMBL/GenBank/DDBJ databases">
        <authorList>
            <person name="Guldener U."/>
        </authorList>
    </citation>
    <scope>NUCLEOTIDE SEQUENCE [LARGE SCALE GENOMIC DNA]</scope>
    <source>
        <strain evidence="4">UTAD17</strain>
    </source>
</reference>
<evidence type="ECO:0000256" key="2">
    <source>
        <dbReference type="ARBA" id="ARBA00022694"/>
    </source>
</evidence>
<dbReference type="GO" id="GO:0005829">
    <property type="term" value="C:cytosol"/>
    <property type="evidence" value="ECO:0007669"/>
    <property type="project" value="TreeGrafter"/>
</dbReference>
<gene>
    <name evidence="3" type="ORF">SCODWIG_02285</name>
</gene>
<dbReference type="VEuPathDB" id="FungiDB:SCODWIG_02285"/>
<dbReference type="PANTHER" id="PTHR20882:SF14">
    <property type="entry name" value="CYTOPLASMIC TRNA 2-THIOLATION PROTEIN 2"/>
    <property type="match status" value="1"/>
</dbReference>
<dbReference type="EMBL" id="UFAJ01000379">
    <property type="protein sequence ID" value="SSD60524.1"/>
    <property type="molecule type" value="Genomic_DNA"/>
</dbReference>
<dbReference type="Gene3D" id="3.40.50.620">
    <property type="entry name" value="HUPs"/>
    <property type="match status" value="1"/>
</dbReference>
<dbReference type="GO" id="GO:0016783">
    <property type="term" value="F:sulfurtransferase activity"/>
    <property type="evidence" value="ECO:0007669"/>
    <property type="project" value="TreeGrafter"/>
</dbReference>
<dbReference type="GO" id="GO:0002143">
    <property type="term" value="P:tRNA wobble position uridine thiolation"/>
    <property type="evidence" value="ECO:0007669"/>
    <property type="project" value="TreeGrafter"/>
</dbReference>
<dbReference type="AlphaFoldDB" id="A0A376B7P8"/>
<dbReference type="InterPro" id="IPR014729">
    <property type="entry name" value="Rossmann-like_a/b/a_fold"/>
</dbReference>
<sequence length="467" mass="53602">MTEFSQVFKVVYPDKNCINVDDFNAPNTKILVPCSFGSSSFTLLSIIIDHLKEQFQQHKKFAYSVEVLTVYYNNEQLKHFKKNISNVKKLYSLNHSDNKELKDNVQFKLLNMNEYFDDNSDIIIRLTDDYHDYICQNNSDHRTKDLSHFLASADFNGKNASSKEDFVNILKTIIIKRYYNKANANASTRFQCLLWGHSMTRLADQIISQIVKGRGSSIATEINGNLFPLRDVFLSEVDAYMITLVSLYNNKHFGNGDFIDIDDLCFGYKPKPVLINPTCINNNNEDDDDDDVNNENILKYTKEDNSKSGAVNTSFKTINQYAREYFDNIEDGYSNVISTVVRTALKLDTPSNNTVTDIKCTICQTPLYSDPTKWLHEITVNSPSPIATEEEKQLYDIWLSSQQKNNHFNTVSTNDAPGIDSRLCYGCIVTLNTLPHKEISWISESKNDTDILNEYILTDEEWEDDSE</sequence>